<reference evidence="1 2" key="1">
    <citation type="journal article" date="2024" name="BMC Genomics">
        <title>De novo assembly and annotation of Popillia japonica's genome with initial clues to its potential as an invasive pest.</title>
        <authorList>
            <person name="Cucini C."/>
            <person name="Boschi S."/>
            <person name="Funari R."/>
            <person name="Cardaioli E."/>
            <person name="Iannotti N."/>
            <person name="Marturano G."/>
            <person name="Paoli F."/>
            <person name="Bruttini M."/>
            <person name="Carapelli A."/>
            <person name="Frati F."/>
            <person name="Nardi F."/>
        </authorList>
    </citation>
    <scope>NUCLEOTIDE SEQUENCE [LARGE SCALE GENOMIC DNA]</scope>
    <source>
        <strain evidence="1">DMR45628</strain>
    </source>
</reference>
<protein>
    <submittedName>
        <fullName evidence="1">Uncharacterized protein</fullName>
    </submittedName>
</protein>
<proteinExistence type="predicted"/>
<dbReference type="EMBL" id="JASPKY010000189">
    <property type="protein sequence ID" value="KAK9722321.1"/>
    <property type="molecule type" value="Genomic_DNA"/>
</dbReference>
<comment type="caution">
    <text evidence="1">The sequence shown here is derived from an EMBL/GenBank/DDBJ whole genome shotgun (WGS) entry which is preliminary data.</text>
</comment>
<organism evidence="1 2">
    <name type="scientific">Popillia japonica</name>
    <name type="common">Japanese beetle</name>
    <dbReference type="NCBI Taxonomy" id="7064"/>
    <lineage>
        <taxon>Eukaryota</taxon>
        <taxon>Metazoa</taxon>
        <taxon>Ecdysozoa</taxon>
        <taxon>Arthropoda</taxon>
        <taxon>Hexapoda</taxon>
        <taxon>Insecta</taxon>
        <taxon>Pterygota</taxon>
        <taxon>Neoptera</taxon>
        <taxon>Endopterygota</taxon>
        <taxon>Coleoptera</taxon>
        <taxon>Polyphaga</taxon>
        <taxon>Scarabaeiformia</taxon>
        <taxon>Scarabaeidae</taxon>
        <taxon>Rutelinae</taxon>
        <taxon>Popillia</taxon>
    </lineage>
</organism>
<evidence type="ECO:0000313" key="1">
    <source>
        <dbReference type="EMBL" id="KAK9722321.1"/>
    </source>
</evidence>
<sequence length="93" mass="10023">MKEILGRARQLVKLSCRTLRTAIVLPGGAFGNGNRLSKVSFKNDANEDSENRVKDAPDELLEPSSIAVTVPPFVTIASTLLSDFVTTHPDTAL</sequence>
<dbReference type="AlphaFoldDB" id="A0AAW1KQM4"/>
<name>A0AAW1KQM4_POPJA</name>
<dbReference type="Proteomes" id="UP001458880">
    <property type="component" value="Unassembled WGS sequence"/>
</dbReference>
<accession>A0AAW1KQM4</accession>
<keyword evidence="2" id="KW-1185">Reference proteome</keyword>
<gene>
    <name evidence="1" type="ORF">QE152_g19735</name>
</gene>
<evidence type="ECO:0000313" key="2">
    <source>
        <dbReference type="Proteomes" id="UP001458880"/>
    </source>
</evidence>